<dbReference type="InterPro" id="IPR036388">
    <property type="entry name" value="WH-like_DNA-bd_sf"/>
</dbReference>
<gene>
    <name evidence="8" type="primary">basR_3</name>
    <name evidence="8" type="ORF">NCTC10038_04278</name>
</gene>
<dbReference type="GO" id="GO:0000156">
    <property type="term" value="F:phosphorelay response regulator activity"/>
    <property type="evidence" value="ECO:0007669"/>
    <property type="project" value="TreeGrafter"/>
</dbReference>
<keyword evidence="3" id="KW-0597">Phosphoprotein</keyword>
<dbReference type="CDD" id="cd17624">
    <property type="entry name" value="REC_OmpR_PmrA-like"/>
    <property type="match status" value="1"/>
</dbReference>
<dbReference type="InterPro" id="IPR011006">
    <property type="entry name" value="CheY-like_superfamily"/>
</dbReference>
<dbReference type="GO" id="GO:0000976">
    <property type="term" value="F:transcription cis-regulatory region binding"/>
    <property type="evidence" value="ECO:0007669"/>
    <property type="project" value="TreeGrafter"/>
</dbReference>
<evidence type="ECO:0000313" key="8">
    <source>
        <dbReference type="EMBL" id="SQF92824.1"/>
    </source>
</evidence>
<dbReference type="EMBL" id="LS483372">
    <property type="protein sequence ID" value="SQF92824.1"/>
    <property type="molecule type" value="Genomic_DNA"/>
</dbReference>
<evidence type="ECO:0000256" key="7">
    <source>
        <dbReference type="ARBA" id="ARBA00023163"/>
    </source>
</evidence>
<evidence type="ECO:0000256" key="4">
    <source>
        <dbReference type="ARBA" id="ARBA00023012"/>
    </source>
</evidence>
<dbReference type="Proteomes" id="UP000248640">
    <property type="component" value="Chromosome 1"/>
</dbReference>
<evidence type="ECO:0000256" key="1">
    <source>
        <dbReference type="ARBA" id="ARBA00004496"/>
    </source>
</evidence>
<accession>A0A3M3XE38</accession>
<dbReference type="PANTHER" id="PTHR48111">
    <property type="entry name" value="REGULATOR OF RPOS"/>
    <property type="match status" value="1"/>
</dbReference>
<dbReference type="Gene3D" id="3.40.50.2300">
    <property type="match status" value="1"/>
</dbReference>
<evidence type="ECO:0000256" key="5">
    <source>
        <dbReference type="ARBA" id="ARBA00023015"/>
    </source>
</evidence>
<organism evidence="8 9">
    <name type="scientific">Pseudomonas fluorescens</name>
    <dbReference type="NCBI Taxonomy" id="294"/>
    <lineage>
        <taxon>Bacteria</taxon>
        <taxon>Pseudomonadati</taxon>
        <taxon>Pseudomonadota</taxon>
        <taxon>Gammaproteobacteria</taxon>
        <taxon>Pseudomonadales</taxon>
        <taxon>Pseudomonadaceae</taxon>
        <taxon>Pseudomonas</taxon>
    </lineage>
</organism>
<dbReference type="InterPro" id="IPR039420">
    <property type="entry name" value="WalR-like"/>
</dbReference>
<dbReference type="PROSITE" id="PS50110">
    <property type="entry name" value="RESPONSE_REGULATORY"/>
    <property type="match status" value="1"/>
</dbReference>
<dbReference type="Pfam" id="PF00072">
    <property type="entry name" value="Response_reg"/>
    <property type="match status" value="1"/>
</dbReference>
<comment type="subcellular location">
    <subcellularLocation>
        <location evidence="1">Cytoplasm</location>
    </subcellularLocation>
</comment>
<evidence type="ECO:0000256" key="3">
    <source>
        <dbReference type="ARBA" id="ARBA00022553"/>
    </source>
</evidence>
<dbReference type="SMART" id="SM00862">
    <property type="entry name" value="Trans_reg_C"/>
    <property type="match status" value="1"/>
</dbReference>
<dbReference type="Gene3D" id="6.10.250.690">
    <property type="match status" value="1"/>
</dbReference>
<dbReference type="GeneID" id="61634239"/>
<evidence type="ECO:0000256" key="6">
    <source>
        <dbReference type="ARBA" id="ARBA00023125"/>
    </source>
</evidence>
<evidence type="ECO:0000256" key="2">
    <source>
        <dbReference type="ARBA" id="ARBA00022490"/>
    </source>
</evidence>
<keyword evidence="5" id="KW-0805">Transcription regulation</keyword>
<keyword evidence="6" id="KW-0238">DNA-binding</keyword>
<dbReference type="Gene3D" id="1.10.10.10">
    <property type="entry name" value="Winged helix-like DNA-binding domain superfamily/Winged helix DNA-binding domain"/>
    <property type="match status" value="1"/>
</dbReference>
<name>A0A3M3XE38_PSEFL</name>
<proteinExistence type="predicted"/>
<dbReference type="GO" id="GO:0005829">
    <property type="term" value="C:cytosol"/>
    <property type="evidence" value="ECO:0007669"/>
    <property type="project" value="TreeGrafter"/>
</dbReference>
<sequence length="231" mass="25058">MHVLVCEDDELIASGIVAGLGAQGFTVERVATAAAARAMLKAATFDIMVLDLGLPDEDGLKLLQQQRSQGLEIPVLILTARDSVTNRVDGLQAGADDYLLKPFDLRELAARLQTLLRRVAGRRVNLIEHGHLAYDPSSRETFLAGQPVDLSRREQALLQALLHNKGRVLSSEQLKDSVYGFNDELESNALNVHIHHLRRKLGNGIVETVRGLGYRLGTADGGAADEGDHAS</sequence>
<dbReference type="PROSITE" id="PS51755">
    <property type="entry name" value="OMPR_PHOB"/>
    <property type="match status" value="1"/>
</dbReference>
<dbReference type="RefSeq" id="WP_053257258.1">
    <property type="nucleotide sequence ID" value="NZ_CBCRXZ010000001.1"/>
</dbReference>
<evidence type="ECO:0000313" key="9">
    <source>
        <dbReference type="Proteomes" id="UP000248640"/>
    </source>
</evidence>
<dbReference type="InterPro" id="IPR001789">
    <property type="entry name" value="Sig_transdc_resp-reg_receiver"/>
</dbReference>
<keyword evidence="2" id="KW-0963">Cytoplasm</keyword>
<dbReference type="SMART" id="SM00448">
    <property type="entry name" value="REC"/>
    <property type="match status" value="1"/>
</dbReference>
<keyword evidence="7" id="KW-0804">Transcription</keyword>
<protein>
    <submittedName>
        <fullName evidence="8">Two-component system response regulator</fullName>
    </submittedName>
</protein>
<dbReference type="GO" id="GO:0032993">
    <property type="term" value="C:protein-DNA complex"/>
    <property type="evidence" value="ECO:0007669"/>
    <property type="project" value="TreeGrafter"/>
</dbReference>
<dbReference type="SUPFAM" id="SSF52172">
    <property type="entry name" value="CheY-like"/>
    <property type="match status" value="1"/>
</dbReference>
<dbReference type="PANTHER" id="PTHR48111:SF35">
    <property type="entry name" value="TRANSCRIPTIONAL REGULATORY PROTEIN QSEB"/>
    <property type="match status" value="1"/>
</dbReference>
<dbReference type="AlphaFoldDB" id="A0A3M3XE38"/>
<dbReference type="Pfam" id="PF00486">
    <property type="entry name" value="Trans_reg_C"/>
    <property type="match status" value="1"/>
</dbReference>
<dbReference type="GO" id="GO:0006355">
    <property type="term" value="P:regulation of DNA-templated transcription"/>
    <property type="evidence" value="ECO:0007669"/>
    <property type="project" value="InterPro"/>
</dbReference>
<reference evidence="8 9" key="1">
    <citation type="submission" date="2018-06" db="EMBL/GenBank/DDBJ databases">
        <authorList>
            <consortium name="Pathogen Informatics"/>
            <person name="Doyle S."/>
        </authorList>
    </citation>
    <scope>NUCLEOTIDE SEQUENCE [LARGE SCALE GENOMIC DNA]</scope>
    <source>
        <strain evidence="8 9">NCTC10038</strain>
    </source>
</reference>
<dbReference type="CDD" id="cd00383">
    <property type="entry name" value="trans_reg_C"/>
    <property type="match status" value="1"/>
</dbReference>
<dbReference type="InterPro" id="IPR001867">
    <property type="entry name" value="OmpR/PhoB-type_DNA-bd"/>
</dbReference>
<keyword evidence="4" id="KW-0902">Two-component regulatory system</keyword>